<keyword evidence="4 5" id="KW-0694">RNA-binding</keyword>
<keyword evidence="3 5" id="KW-0949">S-adenosyl-L-methionine</keyword>
<dbReference type="Pfam" id="PF01189">
    <property type="entry name" value="Methyltr_RsmB-F"/>
    <property type="match status" value="1"/>
</dbReference>
<comment type="similarity">
    <text evidence="5">Belongs to the class I-like SAM-binding methyltransferase superfamily. RsmB/NOP family.</text>
</comment>
<evidence type="ECO:0000256" key="3">
    <source>
        <dbReference type="ARBA" id="ARBA00022691"/>
    </source>
</evidence>
<feature type="binding site" evidence="5">
    <location>
        <position position="299"/>
    </location>
    <ligand>
        <name>S-adenosyl-L-methionine</name>
        <dbReference type="ChEBI" id="CHEBI:59789"/>
    </ligand>
</feature>
<dbReference type="EMBL" id="NMVO01000016">
    <property type="protein sequence ID" value="OYO10688.1"/>
    <property type="molecule type" value="Genomic_DNA"/>
</dbReference>
<dbReference type="Proteomes" id="UP000215896">
    <property type="component" value="Unassembled WGS sequence"/>
</dbReference>
<dbReference type="Pfam" id="PF01029">
    <property type="entry name" value="NusB"/>
    <property type="match status" value="1"/>
</dbReference>
<evidence type="ECO:0000313" key="8">
    <source>
        <dbReference type="EMBL" id="OYO10688.1"/>
    </source>
</evidence>
<dbReference type="InterPro" id="IPR035926">
    <property type="entry name" value="NusB-like_sf"/>
</dbReference>
<dbReference type="SUPFAM" id="SSF53335">
    <property type="entry name" value="S-adenosyl-L-methionine-dependent methyltransferases"/>
    <property type="match status" value="1"/>
</dbReference>
<dbReference type="GO" id="GO:0008173">
    <property type="term" value="F:RNA methyltransferase activity"/>
    <property type="evidence" value="ECO:0007669"/>
    <property type="project" value="InterPro"/>
</dbReference>
<evidence type="ECO:0000313" key="9">
    <source>
        <dbReference type="Proteomes" id="UP000215896"/>
    </source>
</evidence>
<evidence type="ECO:0000259" key="7">
    <source>
        <dbReference type="PROSITE" id="PS51686"/>
    </source>
</evidence>
<dbReference type="GO" id="GO:0006355">
    <property type="term" value="P:regulation of DNA-templated transcription"/>
    <property type="evidence" value="ECO:0007669"/>
    <property type="project" value="InterPro"/>
</dbReference>
<accession>A0A255G436</accession>
<feature type="region of interest" description="Disordered" evidence="6">
    <location>
        <begin position="1"/>
        <end position="21"/>
    </location>
</feature>
<gene>
    <name evidence="8" type="ORF">CGZ94_17015</name>
</gene>
<organism evidence="8 9">
    <name type="scientific">Enemella evansiae</name>
    <dbReference type="NCBI Taxonomy" id="2016499"/>
    <lineage>
        <taxon>Bacteria</taxon>
        <taxon>Bacillati</taxon>
        <taxon>Actinomycetota</taxon>
        <taxon>Actinomycetes</taxon>
        <taxon>Propionibacteriales</taxon>
        <taxon>Propionibacteriaceae</taxon>
        <taxon>Enemella</taxon>
    </lineage>
</organism>
<dbReference type="PANTHER" id="PTHR22807">
    <property type="entry name" value="NOP2 YEAST -RELATED NOL1/NOP2/FMU SUN DOMAIN-CONTAINING"/>
    <property type="match status" value="1"/>
</dbReference>
<dbReference type="InterPro" id="IPR001678">
    <property type="entry name" value="MeTrfase_RsmB-F_NOP2_dom"/>
</dbReference>
<feature type="domain" description="SAM-dependent MTase RsmB/NOP-type" evidence="7">
    <location>
        <begin position="174"/>
        <end position="445"/>
    </location>
</feature>
<reference evidence="8 9" key="1">
    <citation type="submission" date="2017-07" db="EMBL/GenBank/DDBJ databases">
        <title>Draft whole genome sequences of clinical Proprionibacteriaceae strains.</title>
        <authorList>
            <person name="Bernier A.-M."/>
            <person name="Bernard K."/>
            <person name="Domingo M.-C."/>
        </authorList>
    </citation>
    <scope>NUCLEOTIDE SEQUENCE [LARGE SCALE GENOMIC DNA]</scope>
    <source>
        <strain evidence="8 9">NML 030167</strain>
    </source>
</reference>
<feature type="compositionally biased region" description="Basic residues" evidence="6">
    <location>
        <begin position="1"/>
        <end position="17"/>
    </location>
</feature>
<keyword evidence="9" id="KW-1185">Reference proteome</keyword>
<evidence type="ECO:0000256" key="5">
    <source>
        <dbReference type="PROSITE-ProRule" id="PRU01023"/>
    </source>
</evidence>
<dbReference type="GO" id="GO:0001510">
    <property type="term" value="P:RNA methylation"/>
    <property type="evidence" value="ECO:0007669"/>
    <property type="project" value="InterPro"/>
</dbReference>
<evidence type="ECO:0000256" key="4">
    <source>
        <dbReference type="ARBA" id="ARBA00022884"/>
    </source>
</evidence>
<sequence>MSGGRRGSRGVQQKRRPRVDPARRAAYDALRQVTGSDAYANLVGPALLAERRITGRDAAFATELLNGTCRLMGSYDLILAAASGRDLKTLQPAVVDVLRLGAHQVLSMRVPTHAAVAASVDLARATVGERVTGLVNAISRRVAERDLDDWITFLSKDSDELGALALRTHHPRWIVEAYAAVLPADELEAALRANNEPPITSLAIRPGLATVDELVGAGAEPNPEVPTAAYWKGNPGDLAAVREGRAGVQDPGSQRVALRLAEAEAPAGPWLDCCAGPGGKAALLAGLAIENEQRLLASELQPHRAKLVAQALRAYTGENQPVTICADGTRPAWPEASFAKVMADVPCTGLGALRRRPEARWRRSPDDLDGLVELQRSLLHNAIRSTGPGGVIAYVTCSPHRRETTEIVDAVLAERDDVTRIEPDVQLWPHRDGTDAMFCALLRRSA</sequence>
<evidence type="ECO:0000256" key="6">
    <source>
        <dbReference type="SAM" id="MobiDB-lite"/>
    </source>
</evidence>
<evidence type="ECO:0000256" key="2">
    <source>
        <dbReference type="ARBA" id="ARBA00022679"/>
    </source>
</evidence>
<dbReference type="PANTHER" id="PTHR22807:SF53">
    <property type="entry name" value="RIBOSOMAL RNA SMALL SUBUNIT METHYLTRANSFERASE B-RELATED"/>
    <property type="match status" value="1"/>
</dbReference>
<dbReference type="PROSITE" id="PS51686">
    <property type="entry name" value="SAM_MT_RSMB_NOP"/>
    <property type="match status" value="1"/>
</dbReference>
<dbReference type="InterPro" id="IPR049560">
    <property type="entry name" value="MeTrfase_RsmB-F_NOP2_cat"/>
</dbReference>
<dbReference type="RefSeq" id="WP_094406343.1">
    <property type="nucleotide sequence ID" value="NZ_NMVO01000016.1"/>
</dbReference>
<keyword evidence="2 5" id="KW-0808">Transferase</keyword>
<keyword evidence="1 5" id="KW-0489">Methyltransferase</keyword>
<protein>
    <submittedName>
        <fullName evidence="8">rRNA cytosine-C5-methylase</fullName>
    </submittedName>
</protein>
<feature type="binding site" evidence="5">
    <location>
        <position position="344"/>
    </location>
    <ligand>
        <name>S-adenosyl-L-methionine</name>
        <dbReference type="ChEBI" id="CHEBI:59789"/>
    </ligand>
</feature>
<dbReference type="AlphaFoldDB" id="A0A255G436"/>
<dbReference type="InterPro" id="IPR006027">
    <property type="entry name" value="NusB_RsmB_TIM44"/>
</dbReference>
<proteinExistence type="inferred from homology"/>
<dbReference type="Gene3D" id="3.40.50.150">
    <property type="entry name" value="Vaccinia Virus protein VP39"/>
    <property type="match status" value="1"/>
</dbReference>
<dbReference type="InterPro" id="IPR023267">
    <property type="entry name" value="RCMT"/>
</dbReference>
<dbReference type="Gene3D" id="1.10.940.10">
    <property type="entry name" value="NusB-like"/>
    <property type="match status" value="1"/>
</dbReference>
<dbReference type="GO" id="GO:0003723">
    <property type="term" value="F:RNA binding"/>
    <property type="evidence" value="ECO:0007669"/>
    <property type="project" value="UniProtKB-UniRule"/>
</dbReference>
<dbReference type="SUPFAM" id="SSF48013">
    <property type="entry name" value="NusB-like"/>
    <property type="match status" value="1"/>
</dbReference>
<comment type="caution">
    <text evidence="8">The sequence shown here is derived from an EMBL/GenBank/DDBJ whole genome shotgun (WGS) entry which is preliminary data.</text>
</comment>
<feature type="binding site" evidence="5">
    <location>
        <position position="327"/>
    </location>
    <ligand>
        <name>S-adenosyl-L-methionine</name>
        <dbReference type="ChEBI" id="CHEBI:59789"/>
    </ligand>
</feature>
<feature type="binding site" evidence="5">
    <location>
        <begin position="274"/>
        <end position="280"/>
    </location>
    <ligand>
        <name>S-adenosyl-L-methionine</name>
        <dbReference type="ChEBI" id="CHEBI:59789"/>
    </ligand>
</feature>
<feature type="active site" description="Nucleophile" evidence="5">
    <location>
        <position position="397"/>
    </location>
</feature>
<name>A0A255G436_9ACTN</name>
<dbReference type="PRINTS" id="PR02008">
    <property type="entry name" value="RCMTFAMILY"/>
</dbReference>
<dbReference type="OrthoDB" id="9810297at2"/>
<dbReference type="InterPro" id="IPR029063">
    <property type="entry name" value="SAM-dependent_MTases_sf"/>
</dbReference>
<evidence type="ECO:0000256" key="1">
    <source>
        <dbReference type="ARBA" id="ARBA00022603"/>
    </source>
</evidence>